<dbReference type="InterPro" id="IPR036969">
    <property type="entry name" value="Citrate_synthase_sf"/>
</dbReference>
<keyword evidence="2" id="KW-1185">Reference proteome</keyword>
<dbReference type="Proteomes" id="UP001172778">
    <property type="component" value="Unassembled WGS sequence"/>
</dbReference>
<dbReference type="Gene3D" id="1.10.580.10">
    <property type="entry name" value="Citrate Synthase, domain 1"/>
    <property type="match status" value="1"/>
</dbReference>
<dbReference type="SUPFAM" id="SSF48256">
    <property type="entry name" value="Citrate synthase"/>
    <property type="match status" value="1"/>
</dbReference>
<protein>
    <submittedName>
        <fullName evidence="1">Citryl-CoA lyase</fullName>
    </submittedName>
</protein>
<reference evidence="1" key="1">
    <citation type="submission" date="2023-03" db="EMBL/GenBank/DDBJ databases">
        <title>Chitinimonas shenzhenensis gen. nov., sp. nov., a novel member of family Burkholderiaceae isolated from activated sludge collected in Shen Zhen, China.</title>
        <authorList>
            <person name="Wang X."/>
        </authorList>
    </citation>
    <scope>NUCLEOTIDE SEQUENCE</scope>
    <source>
        <strain evidence="1">DQS-5</strain>
    </source>
</reference>
<dbReference type="GO" id="GO:0016829">
    <property type="term" value="F:lyase activity"/>
    <property type="evidence" value="ECO:0007669"/>
    <property type="project" value="UniProtKB-KW"/>
</dbReference>
<keyword evidence="1" id="KW-0456">Lyase</keyword>
<organism evidence="1 2">
    <name type="scientific">Parachitinimonas caeni</name>
    <dbReference type="NCBI Taxonomy" id="3031301"/>
    <lineage>
        <taxon>Bacteria</taxon>
        <taxon>Pseudomonadati</taxon>
        <taxon>Pseudomonadota</taxon>
        <taxon>Betaproteobacteria</taxon>
        <taxon>Neisseriales</taxon>
        <taxon>Chitinibacteraceae</taxon>
        <taxon>Parachitinimonas</taxon>
    </lineage>
</organism>
<proteinExistence type="predicted"/>
<gene>
    <name evidence="1" type="ORF">PZA18_22890</name>
</gene>
<dbReference type="RefSeq" id="WP_284103214.1">
    <property type="nucleotide sequence ID" value="NZ_JARRAF010000062.1"/>
</dbReference>
<accession>A0ABT7E4A5</accession>
<evidence type="ECO:0000313" key="2">
    <source>
        <dbReference type="Proteomes" id="UP001172778"/>
    </source>
</evidence>
<evidence type="ECO:0000313" key="1">
    <source>
        <dbReference type="EMBL" id="MDK2126894.1"/>
    </source>
</evidence>
<comment type="caution">
    <text evidence="1">The sequence shown here is derived from an EMBL/GenBank/DDBJ whole genome shotgun (WGS) entry which is preliminary data.</text>
</comment>
<name>A0ABT7E4A5_9NEIS</name>
<sequence length="273" mass="29268">MSNQASESTQDCIHSEIWDEDAQEGNPFRADRCYCRGYDVFGDLLPNASYIAYLFLLFRREKPTPQQASIMEALMIALANPGPRDPSVHAAMCAGVGGSPAAAALVAALSVGAGSYGGAREIRLALERWAACGKDIEAWRPTVLPPAKPERSVVWPDIEHAPGFDPYASVSSTMVNQLLHRLASLQPGGCAEWLLESRQALEAAAGLPLSICGVVAAGFTDLGFSPAEGEMLALLFRLPGAAAHAIEQVDVGFRKFPFFAIDVENDPLKPRKT</sequence>
<dbReference type="InterPro" id="IPR016142">
    <property type="entry name" value="Citrate_synth-like_lrg_a-sub"/>
</dbReference>
<dbReference type="EMBL" id="JARRAF010000062">
    <property type="protein sequence ID" value="MDK2126894.1"/>
    <property type="molecule type" value="Genomic_DNA"/>
</dbReference>